<accession>A0ACC1IVC4</accession>
<keyword evidence="1" id="KW-0547">Nucleotide-binding</keyword>
<dbReference type="EMBL" id="JANBPG010000022">
    <property type="protein sequence ID" value="KAJ1901585.1"/>
    <property type="molecule type" value="Genomic_DNA"/>
</dbReference>
<protein>
    <submittedName>
        <fullName evidence="1">Transporter of the ATP-binding cassette (ABC)</fullName>
    </submittedName>
</protein>
<sequence>MAAAIAARVLYDRDEGEGDIDLVESDGLLSRELPAEQMLGGAYFARNQSRPRLSIRDMLLVVLTLAQVALGHLLFNYDNAASRLSAYEVALWLWAAILCVYLLCRSNTSTPSPSPHLCFVFLAGVFVDFFKARSALLAYSQGKIESFSTIEIAMASIATVLFLASFTEQRRRHGRSSNAPVGESDTHPPVPEGTALISQQLLFSWMDPVIWLGYKRPLEPKDVYDLIPEDRSMRVCAKWQCESRDYVRKHGSDKRGMTYRLFWFFRYQLALQCVWTHVFAVFIFTGPFLLKRILAYMEDQTIYTREQAFWCVAGLLLGVTISTMCQSQALWIGRKIGLQIKAIVIGEVYKKSLRHRNAASEDDASAKDGEGDKNSGEDADKQGESTSMGKITNLMAVDANKISEASSYLHFLYQLPAEIVITVLMLYQLLGLASIAGVCTILLTIPTQWCIVSFWTVIQTQLMKISDKRMSMTNEILQGVRIIKFFAWEPQFEKQVAAIRSGELGVLRKRYLLLTVYIVFIAAVPVFITLTTFVVYTKVMDKQPTASIAFTALALFKTLQEMSKYELSKSTRQAHNGIVSSEQGASYAQIVSATDIGFIDASFSWKSAASASASAKLDLTNPTVLQPLLSSNPEACASNELAGGVQSASNGVFELRGLTVSFLVGKLSIIAGLTGCGKTSLLMALLGEMRLTAGRLMVPGAAFSARATFGKSMSNSFSLQESVAYMAQQAWLLNDTIRGNITFGLPYNDQRYREVVHMCALTRDFEIIDAGDMTEVGERGVALSGGQKQRICLARAVYSPARHIIMDDCLSAVNAHTAKHLYNNCLMAPLMSERTRILVTHAVGLAIKSAAMVVVMQDGRIAAAGTPLKILHSGKLSKETLREADEEKQNTATRAEARSENKGKATDTSGIAIAEAVGDTVDKQFDGACRNSSTNANVKANAAPLDANTQKGKLETDEG</sequence>
<evidence type="ECO:0000313" key="1">
    <source>
        <dbReference type="EMBL" id="KAJ1901585.1"/>
    </source>
</evidence>
<comment type="caution">
    <text evidence="1">The sequence shown here is derived from an EMBL/GenBank/DDBJ whole genome shotgun (WGS) entry which is preliminary data.</text>
</comment>
<keyword evidence="1" id="KW-0067">ATP-binding</keyword>
<reference evidence="1" key="1">
    <citation type="submission" date="2022-07" db="EMBL/GenBank/DDBJ databases">
        <title>Phylogenomic reconstructions and comparative analyses of Kickxellomycotina fungi.</title>
        <authorList>
            <person name="Reynolds N.K."/>
            <person name="Stajich J.E."/>
            <person name="Barry K."/>
            <person name="Grigoriev I.V."/>
            <person name="Crous P."/>
            <person name="Smith M.E."/>
        </authorList>
    </citation>
    <scope>NUCLEOTIDE SEQUENCE</scope>
    <source>
        <strain evidence="1">Benny 63K</strain>
    </source>
</reference>
<gene>
    <name evidence="1" type="primary">YBT1_2</name>
    <name evidence="1" type="ORF">LPJ66_000670</name>
</gene>
<keyword evidence="2" id="KW-1185">Reference proteome</keyword>
<evidence type="ECO:0000313" key="2">
    <source>
        <dbReference type="Proteomes" id="UP001150581"/>
    </source>
</evidence>
<dbReference type="Proteomes" id="UP001150581">
    <property type="component" value="Unassembled WGS sequence"/>
</dbReference>
<organism evidence="1 2">
    <name type="scientific">Kickxella alabastrina</name>
    <dbReference type="NCBI Taxonomy" id="61397"/>
    <lineage>
        <taxon>Eukaryota</taxon>
        <taxon>Fungi</taxon>
        <taxon>Fungi incertae sedis</taxon>
        <taxon>Zoopagomycota</taxon>
        <taxon>Kickxellomycotina</taxon>
        <taxon>Kickxellomycetes</taxon>
        <taxon>Kickxellales</taxon>
        <taxon>Kickxellaceae</taxon>
        <taxon>Kickxella</taxon>
    </lineage>
</organism>
<name>A0ACC1IVC4_9FUNG</name>
<proteinExistence type="predicted"/>